<dbReference type="PANTHER" id="PTHR47074">
    <property type="entry name" value="BNAC02G40300D PROTEIN"/>
    <property type="match status" value="1"/>
</dbReference>
<dbReference type="AlphaFoldDB" id="A0A8J5Y1E4"/>
<organism evidence="2 3">
    <name type="scientific">Gossypium anomalum</name>
    <dbReference type="NCBI Taxonomy" id="47600"/>
    <lineage>
        <taxon>Eukaryota</taxon>
        <taxon>Viridiplantae</taxon>
        <taxon>Streptophyta</taxon>
        <taxon>Embryophyta</taxon>
        <taxon>Tracheophyta</taxon>
        <taxon>Spermatophyta</taxon>
        <taxon>Magnoliopsida</taxon>
        <taxon>eudicotyledons</taxon>
        <taxon>Gunneridae</taxon>
        <taxon>Pentapetalae</taxon>
        <taxon>rosids</taxon>
        <taxon>malvids</taxon>
        <taxon>Malvales</taxon>
        <taxon>Malvaceae</taxon>
        <taxon>Malvoideae</taxon>
        <taxon>Gossypium</taxon>
    </lineage>
</organism>
<accession>A0A8J5Y1E4</accession>
<dbReference type="OrthoDB" id="1110819at2759"/>
<dbReference type="InterPro" id="IPR002156">
    <property type="entry name" value="RNaseH_domain"/>
</dbReference>
<dbReference type="EMBL" id="JAHUZN010000013">
    <property type="protein sequence ID" value="KAG8472576.1"/>
    <property type="molecule type" value="Genomic_DNA"/>
</dbReference>
<dbReference type="GO" id="GO:0004523">
    <property type="term" value="F:RNA-DNA hybrid ribonuclease activity"/>
    <property type="evidence" value="ECO:0007669"/>
    <property type="project" value="InterPro"/>
</dbReference>
<name>A0A8J5Y1E4_9ROSI</name>
<keyword evidence="3" id="KW-1185">Reference proteome</keyword>
<feature type="domain" description="RNase H type-1" evidence="1">
    <location>
        <begin position="190"/>
        <end position="257"/>
    </location>
</feature>
<proteinExistence type="predicted"/>
<sequence length="289" mass="32831">MYDSMGWNFALIDFVFSPDEADLIKSIPLSNFNQDDRIVWGVSTVVFIVLGVVVDYRLTPSIVSTMEIALCYDRSLNDDQLSFPDWLAWMFAHYPVCKRTEIVVVLWALWFSRNNLVHEGVVQRVSELIIFIRGYYSEIAEVVRGLAQPSSPQIVRWLPPPLSFVKSTYLLRSYNVYSGGPNCCSWATFTSEMGFRSIIIESDARAVICKLNATSEDLSEISAFICEATELSKWFLVCRFTYLARSGNWAMHTGAQEGISRREDGFWVEEAPVSATLVADEDKRLIDPP</sequence>
<dbReference type="Proteomes" id="UP000701853">
    <property type="component" value="Chromosome 13"/>
</dbReference>
<evidence type="ECO:0000259" key="1">
    <source>
        <dbReference type="Pfam" id="PF13456"/>
    </source>
</evidence>
<protein>
    <recommendedName>
        <fullName evidence="1">RNase H type-1 domain-containing protein</fullName>
    </recommendedName>
</protein>
<reference evidence="2 3" key="1">
    <citation type="journal article" date="2021" name="bioRxiv">
        <title>The Gossypium anomalum genome as a resource for cotton improvement and evolutionary analysis of hybrid incompatibility.</title>
        <authorList>
            <person name="Grover C.E."/>
            <person name="Yuan D."/>
            <person name="Arick M.A."/>
            <person name="Miller E.R."/>
            <person name="Hu G."/>
            <person name="Peterson D.G."/>
            <person name="Wendel J.F."/>
            <person name="Udall J.A."/>
        </authorList>
    </citation>
    <scope>NUCLEOTIDE SEQUENCE [LARGE SCALE GENOMIC DNA]</scope>
    <source>
        <strain evidence="2">JFW-Udall</strain>
        <tissue evidence="2">Leaf</tissue>
    </source>
</reference>
<dbReference type="InterPro" id="IPR052929">
    <property type="entry name" value="RNase_H-like_EbsB-rel"/>
</dbReference>
<dbReference type="Pfam" id="PF13456">
    <property type="entry name" value="RVT_3"/>
    <property type="match status" value="1"/>
</dbReference>
<dbReference type="PANTHER" id="PTHR47074:SF61">
    <property type="entry name" value="RNASE H TYPE-1 DOMAIN-CONTAINING PROTEIN"/>
    <property type="match status" value="1"/>
</dbReference>
<evidence type="ECO:0000313" key="2">
    <source>
        <dbReference type="EMBL" id="KAG8472576.1"/>
    </source>
</evidence>
<gene>
    <name evidence="2" type="ORF">CXB51_034381</name>
</gene>
<evidence type="ECO:0000313" key="3">
    <source>
        <dbReference type="Proteomes" id="UP000701853"/>
    </source>
</evidence>
<comment type="caution">
    <text evidence="2">The sequence shown here is derived from an EMBL/GenBank/DDBJ whole genome shotgun (WGS) entry which is preliminary data.</text>
</comment>
<dbReference type="GO" id="GO:0003676">
    <property type="term" value="F:nucleic acid binding"/>
    <property type="evidence" value="ECO:0007669"/>
    <property type="project" value="InterPro"/>
</dbReference>